<keyword evidence="3" id="KW-0926">Vacuole</keyword>
<dbReference type="FunFam" id="2.40.70.10:FF:000002">
    <property type="entry name" value="Vacuolar aspartic proteinase"/>
    <property type="match status" value="1"/>
</dbReference>
<keyword evidence="17" id="KW-1185">Reference proteome</keyword>
<dbReference type="Gene3D" id="2.40.70.10">
    <property type="entry name" value="Acid Proteases"/>
    <property type="match status" value="2"/>
</dbReference>
<dbReference type="FunFam" id="1.10.225.10:FF:000001">
    <property type="entry name" value="Aspartic proteinase A1"/>
    <property type="match status" value="1"/>
</dbReference>
<dbReference type="InterPro" id="IPR008139">
    <property type="entry name" value="SaposinB_dom"/>
</dbReference>
<evidence type="ECO:0000313" key="16">
    <source>
        <dbReference type="EMBL" id="KJB67248.1"/>
    </source>
</evidence>
<dbReference type="FunFam" id="2.40.70.10:FF:000009">
    <property type="entry name" value="Aspartic proteinase A1"/>
    <property type="match status" value="1"/>
</dbReference>
<dbReference type="SUPFAM" id="SSF47862">
    <property type="entry name" value="Saposin"/>
    <property type="match status" value="1"/>
</dbReference>
<dbReference type="PROSITE" id="PS50015">
    <property type="entry name" value="SAP_B"/>
    <property type="match status" value="2"/>
</dbReference>
<proteinExistence type="inferred from homology"/>
<dbReference type="InterPro" id="IPR008138">
    <property type="entry name" value="SapB_2"/>
</dbReference>
<dbReference type="InterPro" id="IPR011001">
    <property type="entry name" value="Saposin-like"/>
</dbReference>
<dbReference type="InterPro" id="IPR007856">
    <property type="entry name" value="SapB_1"/>
</dbReference>
<feature type="chain" id="PRO_5002251591" description="Peptidase A1 domain-containing protein" evidence="13">
    <location>
        <begin position="25"/>
        <end position="506"/>
    </location>
</feature>
<evidence type="ECO:0000259" key="14">
    <source>
        <dbReference type="PROSITE" id="PS50015"/>
    </source>
</evidence>
<dbReference type="PROSITE" id="PS51767">
    <property type="entry name" value="PEPTIDASE_A1"/>
    <property type="match status" value="1"/>
</dbReference>
<evidence type="ECO:0000259" key="15">
    <source>
        <dbReference type="PROSITE" id="PS51767"/>
    </source>
</evidence>
<protein>
    <recommendedName>
        <fullName evidence="18">Peptidase A1 domain-containing protein</fullName>
    </recommendedName>
</protein>
<keyword evidence="6 12" id="KW-0064">Aspartyl protease</keyword>
<dbReference type="InterPro" id="IPR001461">
    <property type="entry name" value="Aspartic_peptidase_A1"/>
</dbReference>
<evidence type="ECO:0000256" key="13">
    <source>
        <dbReference type="SAM" id="SignalP"/>
    </source>
</evidence>
<evidence type="ECO:0008006" key="18">
    <source>
        <dbReference type="Google" id="ProtNLM"/>
    </source>
</evidence>
<keyword evidence="5 13" id="KW-0732">Signal</keyword>
<feature type="domain" description="Peptidase A1" evidence="15">
    <location>
        <begin position="90"/>
        <end position="503"/>
    </location>
</feature>
<accession>A0A0D2SV10</accession>
<dbReference type="Pfam" id="PF05184">
    <property type="entry name" value="SapB_1"/>
    <property type="match status" value="1"/>
</dbReference>
<dbReference type="InterPro" id="IPR033121">
    <property type="entry name" value="PEPTIDASE_A1"/>
</dbReference>
<dbReference type="Pfam" id="PF00026">
    <property type="entry name" value="Asp"/>
    <property type="match status" value="1"/>
</dbReference>
<evidence type="ECO:0000256" key="7">
    <source>
        <dbReference type="ARBA" id="ARBA00022801"/>
    </source>
</evidence>
<keyword evidence="8" id="KW-0865">Zymogen</keyword>
<keyword evidence="9 11" id="KW-1015">Disulfide bond</keyword>
<evidence type="ECO:0000256" key="1">
    <source>
        <dbReference type="ARBA" id="ARBA00004116"/>
    </source>
</evidence>
<evidence type="ECO:0000256" key="6">
    <source>
        <dbReference type="ARBA" id="ARBA00022750"/>
    </source>
</evidence>
<dbReference type="Pfam" id="PF03489">
    <property type="entry name" value="SapB_2"/>
    <property type="match status" value="1"/>
</dbReference>
<dbReference type="GO" id="GO:0005773">
    <property type="term" value="C:vacuole"/>
    <property type="evidence" value="ECO:0007669"/>
    <property type="project" value="UniProtKB-SubCell"/>
</dbReference>
<keyword evidence="4 12" id="KW-0645">Protease</keyword>
<keyword evidence="10" id="KW-0325">Glycoprotein</keyword>
<dbReference type="InterPro" id="IPR021109">
    <property type="entry name" value="Peptidase_aspartic_dom_sf"/>
</dbReference>
<evidence type="ECO:0000256" key="5">
    <source>
        <dbReference type="ARBA" id="ARBA00022729"/>
    </source>
</evidence>
<evidence type="ECO:0000256" key="3">
    <source>
        <dbReference type="ARBA" id="ARBA00022554"/>
    </source>
</evidence>
<dbReference type="SUPFAM" id="SSF50630">
    <property type="entry name" value="Acid proteases"/>
    <property type="match status" value="1"/>
</dbReference>
<dbReference type="PANTHER" id="PTHR47966:SF76">
    <property type="entry name" value="ASPARTIC PROTEINASE A1"/>
    <property type="match status" value="1"/>
</dbReference>
<evidence type="ECO:0000256" key="10">
    <source>
        <dbReference type="ARBA" id="ARBA00023180"/>
    </source>
</evidence>
<reference evidence="16 17" key="1">
    <citation type="journal article" date="2012" name="Nature">
        <title>Repeated polyploidization of Gossypium genomes and the evolution of spinnable cotton fibres.</title>
        <authorList>
            <person name="Paterson A.H."/>
            <person name="Wendel J.F."/>
            <person name="Gundlach H."/>
            <person name="Guo H."/>
            <person name="Jenkins J."/>
            <person name="Jin D."/>
            <person name="Llewellyn D."/>
            <person name="Showmaker K.C."/>
            <person name="Shu S."/>
            <person name="Udall J."/>
            <person name="Yoo M.J."/>
            <person name="Byers R."/>
            <person name="Chen W."/>
            <person name="Doron-Faigenboim A."/>
            <person name="Duke M.V."/>
            <person name="Gong L."/>
            <person name="Grimwood J."/>
            <person name="Grover C."/>
            <person name="Grupp K."/>
            <person name="Hu G."/>
            <person name="Lee T.H."/>
            <person name="Li J."/>
            <person name="Lin L."/>
            <person name="Liu T."/>
            <person name="Marler B.S."/>
            <person name="Page J.T."/>
            <person name="Roberts A.W."/>
            <person name="Romanel E."/>
            <person name="Sanders W.S."/>
            <person name="Szadkowski E."/>
            <person name="Tan X."/>
            <person name="Tang H."/>
            <person name="Xu C."/>
            <person name="Wang J."/>
            <person name="Wang Z."/>
            <person name="Zhang D."/>
            <person name="Zhang L."/>
            <person name="Ashrafi H."/>
            <person name="Bedon F."/>
            <person name="Bowers J.E."/>
            <person name="Brubaker C.L."/>
            <person name="Chee P.W."/>
            <person name="Das S."/>
            <person name="Gingle A.R."/>
            <person name="Haigler C.H."/>
            <person name="Harker D."/>
            <person name="Hoffmann L.V."/>
            <person name="Hovav R."/>
            <person name="Jones D.C."/>
            <person name="Lemke C."/>
            <person name="Mansoor S."/>
            <person name="ur Rahman M."/>
            <person name="Rainville L.N."/>
            <person name="Rambani A."/>
            <person name="Reddy U.K."/>
            <person name="Rong J.K."/>
            <person name="Saranga Y."/>
            <person name="Scheffler B.E."/>
            <person name="Scheffler J.A."/>
            <person name="Stelly D.M."/>
            <person name="Triplett B.A."/>
            <person name="Van Deynze A."/>
            <person name="Vaslin M.F."/>
            <person name="Waghmare V.N."/>
            <person name="Walford S.A."/>
            <person name="Wright R.J."/>
            <person name="Zaki E.A."/>
            <person name="Zhang T."/>
            <person name="Dennis E.S."/>
            <person name="Mayer K.F."/>
            <person name="Peterson D.G."/>
            <person name="Rokhsar D.S."/>
            <person name="Wang X."/>
            <person name="Schmutz J."/>
        </authorList>
    </citation>
    <scope>NUCLEOTIDE SEQUENCE [LARGE SCALE GENOMIC DNA]</scope>
</reference>
<evidence type="ECO:0000256" key="2">
    <source>
        <dbReference type="ARBA" id="ARBA00007447"/>
    </source>
</evidence>
<comment type="similarity">
    <text evidence="2 12">Belongs to the peptidase A1 family.</text>
</comment>
<name>A0A0D2SV10_GOSRA</name>
<sequence length="506" mass="54893">MGTTVKGVVLLLFISSLLCSVVLASNDGLVRIGLKKMKLDPNNRLAAQLDSKDREALRASIARKYRFRNDLGDSEETDIVALKNYMDAQYYGEIGIGTPPQKFTVIFDTGSSNLWVPSTKCYFSVACFFHSKYKASESSTYKKNGKSASIQYGTGAISGFFSNDNVKVGNLVVKDQEFIEATKEPGVTFMAAKFDGILGLGFKEISVGDAVPVWYNMVEQGLIKDQEFSFWLNRNVGEEMGGEIVFGGVDPNHYKGKHTYVPITQKGYWQFDMGDVLIGDKPTAIADSGTSLLAGPTTVITMINQAIGASGVASQECKAVVQQYGQTIIDLLVSQAEPMKICSQIGLCAFDGSHGVSMGIENVVDESNGKSSGILHSAMCPACEMAVVWMQNQLMENQTQDRILDYANQLCDRVPNPMGESTVDCGSLSSMPTISFTIGGKAFELTPEEYILKVGEGAEAQCISGFTALDVPPPRGPLWILGDVFMGRYHTVFDFGKLRVGFAEAA</sequence>
<feature type="domain" description="Saposin B-type" evidence="14">
    <location>
        <begin position="312"/>
        <end position="352"/>
    </location>
</feature>
<evidence type="ECO:0000256" key="8">
    <source>
        <dbReference type="ARBA" id="ARBA00023145"/>
    </source>
</evidence>
<evidence type="ECO:0000256" key="12">
    <source>
        <dbReference type="RuleBase" id="RU000454"/>
    </source>
</evidence>
<dbReference type="GO" id="GO:0006508">
    <property type="term" value="P:proteolysis"/>
    <property type="evidence" value="ECO:0007669"/>
    <property type="project" value="UniProtKB-KW"/>
</dbReference>
<dbReference type="EMBL" id="CM001749">
    <property type="protein sequence ID" value="KJB67248.1"/>
    <property type="molecule type" value="Genomic_DNA"/>
</dbReference>
<keyword evidence="7 12" id="KW-0378">Hydrolase</keyword>
<feature type="disulfide bond" evidence="11">
    <location>
        <begin position="121"/>
        <end position="127"/>
    </location>
</feature>
<dbReference type="PROSITE" id="PS00141">
    <property type="entry name" value="ASP_PROTEASE"/>
    <property type="match status" value="2"/>
</dbReference>
<organism evidence="16 17">
    <name type="scientific">Gossypium raimondii</name>
    <name type="common">Peruvian cotton</name>
    <name type="synonym">Gossypium klotzschianum subsp. raimondii</name>
    <dbReference type="NCBI Taxonomy" id="29730"/>
    <lineage>
        <taxon>Eukaryota</taxon>
        <taxon>Viridiplantae</taxon>
        <taxon>Streptophyta</taxon>
        <taxon>Embryophyta</taxon>
        <taxon>Tracheophyta</taxon>
        <taxon>Spermatophyta</taxon>
        <taxon>Magnoliopsida</taxon>
        <taxon>eudicotyledons</taxon>
        <taxon>Gunneridae</taxon>
        <taxon>Pentapetalae</taxon>
        <taxon>rosids</taxon>
        <taxon>malvids</taxon>
        <taxon>Malvales</taxon>
        <taxon>Malvaceae</taxon>
        <taxon>Malvoideae</taxon>
        <taxon>Gossypium</taxon>
    </lineage>
</organism>
<dbReference type="GO" id="GO:0004190">
    <property type="term" value="F:aspartic-type endopeptidase activity"/>
    <property type="evidence" value="ECO:0007669"/>
    <property type="project" value="UniProtKB-KW"/>
</dbReference>
<dbReference type="Gene3D" id="1.10.225.10">
    <property type="entry name" value="Saposin-like"/>
    <property type="match status" value="1"/>
</dbReference>
<dbReference type="MEROPS" id="A01.A02"/>
<gene>
    <name evidence="16" type="ORF">B456_010G182400</name>
</gene>
<dbReference type="AlphaFoldDB" id="A0A0D2SV10"/>
<dbReference type="PANTHER" id="PTHR47966">
    <property type="entry name" value="BETA-SITE APP-CLEAVING ENZYME, ISOFORM A-RELATED"/>
    <property type="match status" value="1"/>
</dbReference>
<evidence type="ECO:0000256" key="11">
    <source>
        <dbReference type="PIRSR" id="PIRSR601461-2"/>
    </source>
</evidence>
<dbReference type="Proteomes" id="UP000032304">
    <property type="component" value="Chromosome 10"/>
</dbReference>
<dbReference type="CDD" id="cd06098">
    <property type="entry name" value="phytepsin"/>
    <property type="match status" value="1"/>
</dbReference>
<evidence type="ECO:0000313" key="17">
    <source>
        <dbReference type="Proteomes" id="UP000032304"/>
    </source>
</evidence>
<dbReference type="Gramene" id="KJB67248">
    <property type="protein sequence ID" value="KJB67248"/>
    <property type="gene ID" value="B456_010G182400"/>
</dbReference>
<comment type="subcellular location">
    <subcellularLocation>
        <location evidence="1">Vacuole</location>
    </subcellularLocation>
</comment>
<evidence type="ECO:0000256" key="4">
    <source>
        <dbReference type="ARBA" id="ARBA00022670"/>
    </source>
</evidence>
<dbReference type="GO" id="GO:0006629">
    <property type="term" value="P:lipid metabolic process"/>
    <property type="evidence" value="ECO:0007669"/>
    <property type="project" value="InterPro"/>
</dbReference>
<feature type="signal peptide" evidence="13">
    <location>
        <begin position="1"/>
        <end position="24"/>
    </location>
</feature>
<dbReference type="InterPro" id="IPR033869">
    <property type="entry name" value="Phytepsin"/>
</dbReference>
<dbReference type="OMA" id="RIMNYIN"/>
<feature type="domain" description="Saposin B-type" evidence="14">
    <location>
        <begin position="376"/>
        <end position="417"/>
    </location>
</feature>
<evidence type="ECO:0000256" key="9">
    <source>
        <dbReference type="ARBA" id="ARBA00023157"/>
    </source>
</evidence>
<dbReference type="PRINTS" id="PR00792">
    <property type="entry name" value="PEPSIN"/>
</dbReference>
<dbReference type="InterPro" id="IPR001969">
    <property type="entry name" value="Aspartic_peptidase_AS"/>
</dbReference>